<dbReference type="EMBL" id="JACOGF010000001">
    <property type="protein sequence ID" value="MBC3915996.1"/>
    <property type="molecule type" value="Genomic_DNA"/>
</dbReference>
<accession>A0ABR6ZJC5</accession>
<comment type="caution">
    <text evidence="1">The sequence shown here is derived from an EMBL/GenBank/DDBJ whole genome shotgun (WGS) entry which is preliminary data.</text>
</comment>
<dbReference type="Proteomes" id="UP000650424">
    <property type="component" value="Unassembled WGS sequence"/>
</dbReference>
<protein>
    <recommendedName>
        <fullName evidence="3">Fimbrial assembly protein (PilN)</fullName>
    </recommendedName>
</protein>
<evidence type="ECO:0008006" key="3">
    <source>
        <dbReference type="Google" id="ProtNLM"/>
    </source>
</evidence>
<keyword evidence="2" id="KW-1185">Reference proteome</keyword>
<name>A0ABR6ZJC5_9BURK</name>
<dbReference type="RefSeq" id="WP_186945256.1">
    <property type="nucleotide sequence ID" value="NZ_JACOGF010000001.1"/>
</dbReference>
<organism evidence="1 2">
    <name type="scientific">Undibacterium hunanense</name>
    <dbReference type="NCBI Taxonomy" id="2762292"/>
    <lineage>
        <taxon>Bacteria</taxon>
        <taxon>Pseudomonadati</taxon>
        <taxon>Pseudomonadota</taxon>
        <taxon>Betaproteobacteria</taxon>
        <taxon>Burkholderiales</taxon>
        <taxon>Oxalobacteraceae</taxon>
        <taxon>Undibacterium</taxon>
    </lineage>
</organism>
<gene>
    <name evidence="1" type="ORF">H8L32_00735</name>
</gene>
<reference evidence="1 2" key="1">
    <citation type="submission" date="2020-08" db="EMBL/GenBank/DDBJ databases">
        <title>Novel species isolated from subtropical streams in China.</title>
        <authorList>
            <person name="Lu H."/>
        </authorList>
    </citation>
    <scope>NUCLEOTIDE SEQUENCE [LARGE SCALE GENOMIC DNA]</scope>
    <source>
        <strain evidence="1 2">CY18W</strain>
    </source>
</reference>
<evidence type="ECO:0000313" key="1">
    <source>
        <dbReference type="EMBL" id="MBC3915996.1"/>
    </source>
</evidence>
<evidence type="ECO:0000313" key="2">
    <source>
        <dbReference type="Proteomes" id="UP000650424"/>
    </source>
</evidence>
<proteinExistence type="predicted"/>
<sequence length="184" mass="20908">MKMLQIDFAPNSLVRRLYNTTLTSFLLALLVLSMGSVLAWRSMQLLQRQRDTEVKVQTTQAEIAKLQAGKKKQVVMKLPVDKTNAVNQAIGQLNTPWTNLLDALEKATTDKAALLQVTPDMKKSLMKGIAESKSTEDMIAYIEVLKRQAFFSSIVLEKHEINEQDPSKPIRFQFEAQWQSEVKQ</sequence>